<dbReference type="Pfam" id="PF25546">
    <property type="entry name" value="DUF7925"/>
    <property type="match status" value="1"/>
</dbReference>
<comment type="caution">
    <text evidence="4">The sequence shown here is derived from an EMBL/GenBank/DDBJ whole genome shotgun (WGS) entry which is preliminary data.</text>
</comment>
<accession>A0ABW6IIF7</accession>
<reference evidence="4 5" key="1">
    <citation type="submission" date="2024-10" db="EMBL/GenBank/DDBJ databases">
        <authorList>
            <person name="Ratan Roy A."/>
            <person name="Morales Sandoval P.H."/>
            <person name="De Los Santos Villalobos S."/>
            <person name="Chakraborty S."/>
            <person name="Mukherjee J."/>
        </authorList>
    </citation>
    <scope>NUCLEOTIDE SEQUENCE [LARGE SCALE GENOMIC DNA]</scope>
    <source>
        <strain evidence="4 5">S1</strain>
    </source>
</reference>
<dbReference type="Proteomes" id="UP001600165">
    <property type="component" value="Unassembled WGS sequence"/>
</dbReference>
<keyword evidence="2" id="KW-0732">Signal</keyword>
<proteinExistence type="predicted"/>
<evidence type="ECO:0000313" key="4">
    <source>
        <dbReference type="EMBL" id="MFE4107452.1"/>
    </source>
</evidence>
<evidence type="ECO:0000313" key="5">
    <source>
        <dbReference type="Proteomes" id="UP001600165"/>
    </source>
</evidence>
<sequence>MTKTRWKKYRPLIATALAIGGTLQMVGAVLADGTAAGTSISNTATATYNDPNDPGSTLTTTSNTVTVEVAEVAGITVQAAGVDDVNGNTVDRGDVLYYNYVITNVGNDTTSFRIPNSADITGPGVISGPVEVDQGGGFTAISGGSLDTGAVPPGGTVQVRVPVTVDSNANPNDIITVQLGNTPGNGQNQLFNTDGGDVYTVDLANGTAGEVDGAPANGVREASDAQQITVGNASLTVPLVKLEKAISEQIPGDPSIITDDQVTYELSFEVQDTAPIGSPVSPGPLYSLPLSVDGGTANYVLVSDAVPAGTALTGTPAAPAGWQVVYTAEATSTLASSARWYTTPAAALSGTGATANITRIGFVRQVASIAPGTTVQPFRFTVVTSGVTSGDNVANLAQVFGYSEAANPGDPVDPNKVVADESGDQQPSNLKDGEDGVEPTDFDPPSDGYIDDATDLTNTGEDTGKNNTGSGDGGEAIVLQFNDPVQASLLNGPLDEPDAIGPTSDEDDFTNKSAFVPSASSVPGSTYNPSPVNFSNSVQNNGTDPGDITLVPTPPATATDLPDGTQVTIVGPNGSTATYEWDQANGVFTGLGGGPAPAPITVVNVPAGQEVDYGVEVDLPANTPLSTDIERGFPVPITATLTNAGGSASNTTIDRVYTGFLQLVKLSRILQGDGPAVGAGQGSFDSTPAVDPDGAGPLPAIDPNSAVADVPRTPQPGNIIEYRITYTNISEQQSGSGNVVLTADNVIITEDGTGANGNNWALDQDANGVIDTSNVVNTANDSRGGGIGFFSGASGSTAAADQSGTTQTSDITKYVDTISGVVGPQQSGNFTFQRRLN</sequence>
<organism evidence="4 5">
    <name type="scientific">Almyronema epifaneia S1</name>
    <dbReference type="NCBI Taxonomy" id="2991925"/>
    <lineage>
        <taxon>Bacteria</taxon>
        <taxon>Bacillati</taxon>
        <taxon>Cyanobacteriota</taxon>
        <taxon>Cyanophyceae</taxon>
        <taxon>Nodosilineales</taxon>
        <taxon>Nodosilineaceae</taxon>
        <taxon>Almyronema</taxon>
        <taxon>Almyronema epifaneia</taxon>
    </lineage>
</organism>
<gene>
    <name evidence="4" type="ORF">ACFVKH_14255</name>
</gene>
<feature type="chain" id="PRO_5046283302" description="DUF7925 domain-containing protein" evidence="2">
    <location>
        <begin position="32"/>
        <end position="837"/>
    </location>
</feature>
<dbReference type="InterPro" id="IPR057685">
    <property type="entry name" value="DUF7925"/>
</dbReference>
<keyword evidence="5" id="KW-1185">Reference proteome</keyword>
<evidence type="ECO:0000259" key="3">
    <source>
        <dbReference type="Pfam" id="PF25546"/>
    </source>
</evidence>
<evidence type="ECO:0000256" key="2">
    <source>
        <dbReference type="SAM" id="SignalP"/>
    </source>
</evidence>
<feature type="domain" description="DUF7925" evidence="3">
    <location>
        <begin position="242"/>
        <end position="429"/>
    </location>
</feature>
<feature type="signal peptide" evidence="2">
    <location>
        <begin position="1"/>
        <end position="31"/>
    </location>
</feature>
<dbReference type="RefSeq" id="WP_377966175.1">
    <property type="nucleotide sequence ID" value="NZ_JBHZOL010000086.1"/>
</dbReference>
<evidence type="ECO:0000256" key="1">
    <source>
        <dbReference type="SAM" id="MobiDB-lite"/>
    </source>
</evidence>
<feature type="region of interest" description="Disordered" evidence="1">
    <location>
        <begin position="405"/>
        <end position="476"/>
    </location>
</feature>
<feature type="region of interest" description="Disordered" evidence="1">
    <location>
        <begin position="676"/>
        <end position="714"/>
    </location>
</feature>
<dbReference type="EMBL" id="JBHZOL010000086">
    <property type="protein sequence ID" value="MFE4107452.1"/>
    <property type="molecule type" value="Genomic_DNA"/>
</dbReference>
<feature type="compositionally biased region" description="Polar residues" evidence="1">
    <location>
        <begin position="455"/>
        <end position="469"/>
    </location>
</feature>
<name>A0ABW6IIF7_9CYAN</name>
<protein>
    <recommendedName>
        <fullName evidence="3">DUF7925 domain-containing protein</fullName>
    </recommendedName>
</protein>